<comment type="function">
    <text evidence="2">Catalyzes the reversible isomerization-deamination of glucosamine 6-phosphate (GlcN6P) to form fructose 6-phosphate (Fru6P) and ammonium ion.</text>
</comment>
<feature type="site" description="Part of the allosteric site" evidence="2">
    <location>
        <position position="151"/>
    </location>
</feature>
<comment type="pathway">
    <text evidence="2">Amino-sugar metabolism; N-acetylneuraminate degradation; D-fructose 6-phosphate from N-acetylneuraminate: step 5/5.</text>
</comment>
<keyword evidence="2" id="KW-0119">Carbohydrate metabolism</keyword>
<dbReference type="PANTHER" id="PTHR11280">
    <property type="entry name" value="GLUCOSAMINE-6-PHOSPHATE ISOMERASE"/>
    <property type="match status" value="1"/>
</dbReference>
<evidence type="ECO:0000313" key="5">
    <source>
        <dbReference type="EMBL" id="BCS85822.1"/>
    </source>
</evidence>
<dbReference type="Proteomes" id="UP001319045">
    <property type="component" value="Chromosome"/>
</dbReference>
<sequence>MRLIIEKDYEQLAEWAAEHVIKRINDFNPTPQKKFVLGLPTGSSPIGMYKKLIQAYNEKRVSFKNVVTFNMDEYVGLPVEHSESYHSFMHNNLFKHVDCPNENIHILNGNAADLEVECANYEKQIEEAGGIDLFIGGVGVDGHIAFNEPGSSLSSRTRQKTLTQETRIVNSRFFGNDMNKVPAYALTVGVGTVMDAREVMVLVNGHAKARALQAVVEGGVSQMFTISALQMHQHGIIVCDEAATDELKVGTYRYFKDIEGL</sequence>
<dbReference type="HAMAP" id="MF_01241">
    <property type="entry name" value="GlcN6P_deamin"/>
    <property type="match status" value="1"/>
</dbReference>
<reference evidence="5 6" key="1">
    <citation type="journal article" date="2022" name="Int. J. Syst. Evol. Microbiol.">
        <title>Prevotella herbatica sp. nov., a plant polysaccharide-decomposing anaerobic bacterium isolated from a methanogenic reactor.</title>
        <authorList>
            <person name="Uek A."/>
            <person name="Tonouchi A."/>
            <person name="Kaku N."/>
            <person name="Ueki K."/>
        </authorList>
    </citation>
    <scope>NUCLEOTIDE SEQUENCE [LARGE SCALE GENOMIC DNA]</scope>
    <source>
        <strain evidence="5 6">WR041</strain>
    </source>
</reference>
<feature type="active site" description="Proton acceptor; for enolization step" evidence="2">
    <location>
        <position position="72"/>
    </location>
</feature>
<dbReference type="CDD" id="cd01399">
    <property type="entry name" value="GlcN6P_deaminase"/>
    <property type="match status" value="1"/>
</dbReference>
<accession>A0ABN6EIZ9</accession>
<dbReference type="InterPro" id="IPR006148">
    <property type="entry name" value="Glc/Gal-6P_isomerase"/>
</dbReference>
<evidence type="ECO:0000256" key="2">
    <source>
        <dbReference type="HAMAP-Rule" id="MF_01241"/>
    </source>
</evidence>
<feature type="site" description="Part of the allosteric site" evidence="2">
    <location>
        <position position="160"/>
    </location>
</feature>
<dbReference type="SUPFAM" id="SSF100950">
    <property type="entry name" value="NagB/RpiA/CoA transferase-like"/>
    <property type="match status" value="1"/>
</dbReference>
<dbReference type="Pfam" id="PF01182">
    <property type="entry name" value="Glucosamine_iso"/>
    <property type="match status" value="1"/>
</dbReference>
<protein>
    <recommendedName>
        <fullName evidence="2">Glucosamine-6-phosphate deaminase</fullName>
        <ecNumber evidence="2">3.5.99.6</ecNumber>
    </recommendedName>
    <alternativeName>
        <fullName evidence="2">GlcN6P deaminase</fullName>
        <shortName evidence="2">GNPDA</shortName>
    </alternativeName>
    <alternativeName>
        <fullName evidence="2">Glucosamine-6-phosphate isomerase</fullName>
    </alternativeName>
</protein>
<dbReference type="InterPro" id="IPR018321">
    <property type="entry name" value="Glucosamine6P_isomerase_CS"/>
</dbReference>
<keyword evidence="2" id="KW-0021">Allosteric enzyme</keyword>
<dbReference type="NCBIfam" id="TIGR00502">
    <property type="entry name" value="nagB"/>
    <property type="match status" value="1"/>
</dbReference>
<feature type="active site" description="Proton acceptor; for ring-opening step" evidence="2">
    <location>
        <position position="143"/>
    </location>
</feature>
<gene>
    <name evidence="2 5" type="primary">nagB</name>
    <name evidence="5" type="ORF">prwr041_17150</name>
</gene>
<feature type="active site" description="For ring-opening step" evidence="2">
    <location>
        <position position="148"/>
    </location>
</feature>
<dbReference type="InterPro" id="IPR004547">
    <property type="entry name" value="Glucosamine6P_isomerase"/>
</dbReference>
<evidence type="ECO:0000313" key="6">
    <source>
        <dbReference type="Proteomes" id="UP001319045"/>
    </source>
</evidence>
<feature type="active site" description="For ring-opening step" evidence="2">
    <location>
        <position position="141"/>
    </location>
</feature>
<comment type="activity regulation">
    <text evidence="2">Allosterically activated by N-acetylglucosamine 6-phosphate (GlcNAc6P).</text>
</comment>
<dbReference type="PANTHER" id="PTHR11280:SF5">
    <property type="entry name" value="GLUCOSAMINE-6-PHOSPHATE ISOMERASE"/>
    <property type="match status" value="1"/>
</dbReference>
<comment type="catalytic activity">
    <reaction evidence="2">
        <text>alpha-D-glucosamine 6-phosphate + H2O = beta-D-fructose 6-phosphate + NH4(+)</text>
        <dbReference type="Rhea" id="RHEA:12172"/>
        <dbReference type="ChEBI" id="CHEBI:15377"/>
        <dbReference type="ChEBI" id="CHEBI:28938"/>
        <dbReference type="ChEBI" id="CHEBI:57634"/>
        <dbReference type="ChEBI" id="CHEBI:75989"/>
        <dbReference type="EC" id="3.5.99.6"/>
    </reaction>
</comment>
<dbReference type="Gene3D" id="3.40.50.1360">
    <property type="match status" value="1"/>
</dbReference>
<keyword evidence="1 2" id="KW-0378">Hydrolase</keyword>
<dbReference type="PROSITE" id="PS01161">
    <property type="entry name" value="GLC_GALNAC_ISOMERASE"/>
    <property type="match status" value="1"/>
</dbReference>
<feature type="site" description="Part of the allosteric site" evidence="2">
    <location>
        <position position="158"/>
    </location>
</feature>
<dbReference type="RefSeq" id="WP_207153444.1">
    <property type="nucleotide sequence ID" value="NZ_AP024484.1"/>
</dbReference>
<evidence type="ECO:0000256" key="1">
    <source>
        <dbReference type="ARBA" id="ARBA00022801"/>
    </source>
</evidence>
<comment type="similarity">
    <text evidence="2">Belongs to the glucosamine/galactosamine-6-phosphate isomerase family. NagB subfamily.</text>
</comment>
<feature type="site" description="Part of the allosteric site" evidence="2">
    <location>
        <position position="161"/>
    </location>
</feature>
<proteinExistence type="inferred from homology"/>
<evidence type="ECO:0000256" key="3">
    <source>
        <dbReference type="SAM" id="Coils"/>
    </source>
</evidence>
<dbReference type="InterPro" id="IPR037171">
    <property type="entry name" value="NagB/RpiA_transferase-like"/>
</dbReference>
<evidence type="ECO:0000259" key="4">
    <source>
        <dbReference type="Pfam" id="PF01182"/>
    </source>
</evidence>
<feature type="coiled-coil region" evidence="3">
    <location>
        <begin position="104"/>
        <end position="131"/>
    </location>
</feature>
<feature type="domain" description="Glucosamine/galactosamine-6-phosphate isomerase" evidence="4">
    <location>
        <begin position="8"/>
        <end position="223"/>
    </location>
</feature>
<dbReference type="EC" id="3.5.99.6" evidence="2"/>
<organism evidence="5 6">
    <name type="scientific">Prevotella herbatica</name>
    <dbReference type="NCBI Taxonomy" id="2801997"/>
    <lineage>
        <taxon>Bacteria</taxon>
        <taxon>Pseudomonadati</taxon>
        <taxon>Bacteroidota</taxon>
        <taxon>Bacteroidia</taxon>
        <taxon>Bacteroidales</taxon>
        <taxon>Prevotellaceae</taxon>
        <taxon>Prevotella</taxon>
    </lineage>
</organism>
<dbReference type="EMBL" id="AP024484">
    <property type="protein sequence ID" value="BCS85822.1"/>
    <property type="molecule type" value="Genomic_DNA"/>
</dbReference>
<comment type="caution">
    <text evidence="2">Lacks conserved residue(s) required for the propagation of feature annotation.</text>
</comment>
<name>A0ABN6EIZ9_9BACT</name>
<keyword evidence="6" id="KW-1185">Reference proteome</keyword>
<keyword evidence="3" id="KW-0175">Coiled coil</keyword>